<reference evidence="1 2" key="1">
    <citation type="submission" date="2017-09" db="EMBL/GenBank/DDBJ databases">
        <title>Depth-based differentiation of microbial function through sediment-hosted aquifers and enrichment of novel symbionts in the deep terrestrial subsurface.</title>
        <authorList>
            <person name="Probst A.J."/>
            <person name="Ladd B."/>
            <person name="Jarett J.K."/>
            <person name="Geller-Mcgrath D.E."/>
            <person name="Sieber C.M."/>
            <person name="Emerson J.B."/>
            <person name="Anantharaman K."/>
            <person name="Thomas B.C."/>
            <person name="Malmstrom R."/>
            <person name="Stieglmeier M."/>
            <person name="Klingl A."/>
            <person name="Woyke T."/>
            <person name="Ryan C.M."/>
            <person name="Banfield J.F."/>
        </authorList>
    </citation>
    <scope>NUCLEOTIDE SEQUENCE [LARGE SCALE GENOMIC DNA]</scope>
    <source>
        <strain evidence="1">CG22_combo_CG10-13_8_21_14_all_36_13</strain>
    </source>
</reference>
<evidence type="ECO:0000313" key="2">
    <source>
        <dbReference type="Proteomes" id="UP000231143"/>
    </source>
</evidence>
<evidence type="ECO:0008006" key="3">
    <source>
        <dbReference type="Google" id="ProtNLM"/>
    </source>
</evidence>
<dbReference type="Proteomes" id="UP000231143">
    <property type="component" value="Unassembled WGS sequence"/>
</dbReference>
<organism evidence="1 2">
    <name type="scientific">Candidatus Campbellbacteria bacterium CG22_combo_CG10-13_8_21_14_all_36_13</name>
    <dbReference type="NCBI Taxonomy" id="1974529"/>
    <lineage>
        <taxon>Bacteria</taxon>
        <taxon>Candidatus Campbelliibacteriota</taxon>
    </lineage>
</organism>
<name>A0A2H0DYX6_9BACT</name>
<comment type="caution">
    <text evidence="1">The sequence shown here is derived from an EMBL/GenBank/DDBJ whole genome shotgun (WGS) entry which is preliminary data.</text>
</comment>
<proteinExistence type="predicted"/>
<dbReference type="EMBL" id="PCTT01000008">
    <property type="protein sequence ID" value="PIP87372.1"/>
    <property type="molecule type" value="Genomic_DNA"/>
</dbReference>
<accession>A0A2H0DYX6</accession>
<evidence type="ECO:0000313" key="1">
    <source>
        <dbReference type="EMBL" id="PIP87372.1"/>
    </source>
</evidence>
<protein>
    <recommendedName>
        <fullName evidence="3">HTH deoR-type domain-containing protein</fullName>
    </recommendedName>
</protein>
<dbReference type="InterPro" id="IPR036388">
    <property type="entry name" value="WH-like_DNA-bd_sf"/>
</dbReference>
<sequence>MDNNQKGQNNDLNKMSDTNDSFIEFFVKKSEKISGAIYILTNFIPANEPLRKKIRKNVLKLLSDTFAVKRSSRTGDNVSNIIFIMTSQTIPETVSLLGLSHASGFITEMNSTIIINELRNLSSLLVERFGTNKSLLVSREDLFVPRELANKSTENVVNKGYFADSRLPSTPRDVVKRPSNTDGARVIKKKNERRKAILDLLNTKSDIGVKDVHVSLPHYSEKTLQRELIKMVEEGLLTKEGDRRWSRYSLAKASL</sequence>
<dbReference type="AlphaFoldDB" id="A0A2H0DYX6"/>
<gene>
    <name evidence="1" type="ORF">COW81_00655</name>
</gene>
<dbReference type="Gene3D" id="1.10.10.10">
    <property type="entry name" value="Winged helix-like DNA-binding domain superfamily/Winged helix DNA-binding domain"/>
    <property type="match status" value="1"/>
</dbReference>